<dbReference type="PANTHER" id="PTHR30441">
    <property type="entry name" value="DUF748 DOMAIN-CONTAINING PROTEIN"/>
    <property type="match status" value="1"/>
</dbReference>
<gene>
    <name evidence="2" type="ORF">EZS27_009851</name>
</gene>
<organism evidence="2">
    <name type="scientific">termite gut metagenome</name>
    <dbReference type="NCBI Taxonomy" id="433724"/>
    <lineage>
        <taxon>unclassified sequences</taxon>
        <taxon>metagenomes</taxon>
        <taxon>organismal metagenomes</taxon>
    </lineage>
</organism>
<reference evidence="2" key="1">
    <citation type="submission" date="2019-03" db="EMBL/GenBank/DDBJ databases">
        <title>Single cell metagenomics reveals metabolic interactions within the superorganism composed of flagellate Streblomastix strix and complex community of Bacteroidetes bacteria on its surface.</title>
        <authorList>
            <person name="Treitli S.C."/>
            <person name="Kolisko M."/>
            <person name="Husnik F."/>
            <person name="Keeling P."/>
            <person name="Hampl V."/>
        </authorList>
    </citation>
    <scope>NUCLEOTIDE SEQUENCE</scope>
    <source>
        <strain evidence="2">STM</strain>
    </source>
</reference>
<dbReference type="InterPro" id="IPR052894">
    <property type="entry name" value="AsmA-related"/>
</dbReference>
<dbReference type="GO" id="GO:0005886">
    <property type="term" value="C:plasma membrane"/>
    <property type="evidence" value="ECO:0007669"/>
    <property type="project" value="TreeGrafter"/>
</dbReference>
<feature type="transmembrane region" description="Helical" evidence="1">
    <location>
        <begin position="7"/>
        <end position="31"/>
    </location>
</feature>
<dbReference type="PANTHER" id="PTHR30441:SF8">
    <property type="entry name" value="DUF748 DOMAIN-CONTAINING PROTEIN"/>
    <property type="match status" value="1"/>
</dbReference>
<sequence length="939" mass="104015">MKKGLKIFLISLGALVAAAILVVCVVLWIVFTPEKITPIVRNEAAKLIACRWEISSVEMTFFSTFPKFGLEIKGLTVINPFPGAPCDTLVGIRKLRGAVDIEALRKNKELILSEIYLSDGKMCAFIDDSGKANFDIFFADTTEFALNHIFADNIRMTNIDLCYIDEQSNMKVHAAHLKATMKGFLQEDMLQANISVDAPETSLAYNGEQYLNHTPLKMDLLSDINLLQQSVNMKELSLSVSGMTFHLSGSVANDTLTHSLVTDLSYQWENWSLKTLAALTPPSLSAYLKGMEIDGKLSSEGTLKGIYNDSVMPSVNLHLTFKDGMLKHAGLPFPLKAIHADIDFDTDRKDDLGATLHINHFSADTPQSSVKITGKADKLFSDNIHADLKTDAALVLSEFAPLLPGNMKVAMNGMVSGSIQSGITLNNRAGQPVAVEDITLSGSLKLHNLDIMYDTLSLQAHSAQINFALPHVKNTNQLLPFVCDFRFDDLTASVDTISISMIDSSGKLSIEPKHGKAERQKIDMVYNGGKLLATMGKDSMTVDKINMKMGAAYAGAQQDLFLQWMPCGSVDMKGAKASVSAFPYPVEIPALNMEFNPKEFHIAQADVIIDKSDFSLSGKLNNLLSSYRGDSILRGEFTLVSINTDVSQLMEMTNGLGSSEKDSMAVASGGPYMVPSNMDMLLHSRIGCATMGSNMMRDFKGDVRVCNGFLVLDDLTFSLSGADMQLTAMYRTPRKNHLYAGFDFHIPNVEIDKMLEMVPDLDSIMPMLRSFRGEGELHIAAETYMDSLYNIKMSTLRGASFIKGKNLVLMDGETFDKIAKTLRFNKQAANKVDSLSVEFTIFRNEIDVYPFLIVMDKYKAIIGGRHNLDMSFDYNITVVESLLPFRLALDAKGTLDDLKIRLAKSKYPEMYRPVVRKEVEKRRLELRSLIRNSLIEKIH</sequence>
<evidence type="ECO:0000256" key="1">
    <source>
        <dbReference type="SAM" id="Phobius"/>
    </source>
</evidence>
<dbReference type="AlphaFoldDB" id="A0A5J4SAZ9"/>
<accession>A0A5J4SAZ9</accession>
<keyword evidence="1" id="KW-1133">Transmembrane helix</keyword>
<comment type="caution">
    <text evidence="2">The sequence shown here is derived from an EMBL/GenBank/DDBJ whole genome shotgun (WGS) entry which is preliminary data.</text>
</comment>
<keyword evidence="1" id="KW-0472">Membrane</keyword>
<keyword evidence="1" id="KW-0812">Transmembrane</keyword>
<protein>
    <submittedName>
        <fullName evidence="2">Uncharacterized protein</fullName>
    </submittedName>
</protein>
<name>A0A5J4SAZ9_9ZZZZ</name>
<dbReference type="GO" id="GO:0090313">
    <property type="term" value="P:regulation of protein targeting to membrane"/>
    <property type="evidence" value="ECO:0007669"/>
    <property type="project" value="TreeGrafter"/>
</dbReference>
<dbReference type="EMBL" id="SNRY01000328">
    <property type="protein sequence ID" value="KAA6342411.1"/>
    <property type="molecule type" value="Genomic_DNA"/>
</dbReference>
<evidence type="ECO:0000313" key="2">
    <source>
        <dbReference type="EMBL" id="KAA6342411.1"/>
    </source>
</evidence>
<proteinExistence type="predicted"/>